<accession>A0A5C5YVR9</accession>
<proteinExistence type="predicted"/>
<organism evidence="1 2">
    <name type="scientific">Novipirellula herctigrandis</name>
    <dbReference type="NCBI Taxonomy" id="2527986"/>
    <lineage>
        <taxon>Bacteria</taxon>
        <taxon>Pseudomonadati</taxon>
        <taxon>Planctomycetota</taxon>
        <taxon>Planctomycetia</taxon>
        <taxon>Pirellulales</taxon>
        <taxon>Pirellulaceae</taxon>
        <taxon>Novipirellula</taxon>
    </lineage>
</organism>
<evidence type="ECO:0000313" key="2">
    <source>
        <dbReference type="Proteomes" id="UP000315010"/>
    </source>
</evidence>
<gene>
    <name evidence="1" type="ORF">CA13_05220</name>
</gene>
<evidence type="ECO:0000313" key="1">
    <source>
        <dbReference type="EMBL" id="TWT79124.1"/>
    </source>
</evidence>
<keyword evidence="2" id="KW-1185">Reference proteome</keyword>
<dbReference type="AlphaFoldDB" id="A0A5C5YVR9"/>
<sequence length="110" mass="12326">MSKASIEYHYASDRWFLSRIENEKFYDFACVDGDPNELIGRELCGSWPNGTSNSQIADGLYSDLVTSKRQTVVVRGLRYRVCSFAAFHCGYDMIRFALAPVQSIAKGGAK</sequence>
<dbReference type="EMBL" id="SJPJ01000001">
    <property type="protein sequence ID" value="TWT79124.1"/>
    <property type="molecule type" value="Genomic_DNA"/>
</dbReference>
<reference evidence="1 2" key="1">
    <citation type="submission" date="2019-02" db="EMBL/GenBank/DDBJ databases">
        <title>Deep-cultivation of Planctomycetes and their phenomic and genomic characterization uncovers novel biology.</title>
        <authorList>
            <person name="Wiegand S."/>
            <person name="Jogler M."/>
            <person name="Boedeker C."/>
            <person name="Pinto D."/>
            <person name="Vollmers J."/>
            <person name="Rivas-Marin E."/>
            <person name="Kohn T."/>
            <person name="Peeters S.H."/>
            <person name="Heuer A."/>
            <person name="Rast P."/>
            <person name="Oberbeckmann S."/>
            <person name="Bunk B."/>
            <person name="Jeske O."/>
            <person name="Meyerdierks A."/>
            <person name="Storesund J.E."/>
            <person name="Kallscheuer N."/>
            <person name="Luecker S."/>
            <person name="Lage O.M."/>
            <person name="Pohl T."/>
            <person name="Merkel B.J."/>
            <person name="Hornburger P."/>
            <person name="Mueller R.-W."/>
            <person name="Bruemmer F."/>
            <person name="Labrenz M."/>
            <person name="Spormann A.M."/>
            <person name="Op Den Camp H."/>
            <person name="Overmann J."/>
            <person name="Amann R."/>
            <person name="Jetten M.S.M."/>
            <person name="Mascher T."/>
            <person name="Medema M.H."/>
            <person name="Devos D.P."/>
            <person name="Kaster A.-K."/>
            <person name="Ovreas L."/>
            <person name="Rohde M."/>
            <person name="Galperin M.Y."/>
            <person name="Jogler C."/>
        </authorList>
    </citation>
    <scope>NUCLEOTIDE SEQUENCE [LARGE SCALE GENOMIC DNA]</scope>
    <source>
        <strain evidence="1 2">CA13</strain>
    </source>
</reference>
<protein>
    <submittedName>
        <fullName evidence="1">Uncharacterized protein</fullName>
    </submittedName>
</protein>
<comment type="caution">
    <text evidence="1">The sequence shown here is derived from an EMBL/GenBank/DDBJ whole genome shotgun (WGS) entry which is preliminary data.</text>
</comment>
<dbReference type="Proteomes" id="UP000315010">
    <property type="component" value="Unassembled WGS sequence"/>
</dbReference>
<name>A0A5C5YVR9_9BACT</name>
<dbReference type="RefSeq" id="WP_146394406.1">
    <property type="nucleotide sequence ID" value="NZ_SJPJ01000001.1"/>
</dbReference>